<sequence>MLSFHSTETKLQEMMGTWKETLVVLIPKFSNASAPEHYRPISLLMRDRRHACPPPWSPTRGSTWSQHRATFIRVAARTPQPALRHEITTMRHVVEVGARSPDLLDK</sequence>
<dbReference type="EMBL" id="JBBWWQ010000001">
    <property type="protein sequence ID" value="KAK8957687.1"/>
    <property type="molecule type" value="Genomic_DNA"/>
</dbReference>
<dbReference type="AlphaFoldDB" id="A0AAP0C1V2"/>
<evidence type="ECO:0000313" key="1">
    <source>
        <dbReference type="EMBL" id="KAK8957687.1"/>
    </source>
</evidence>
<comment type="caution">
    <text evidence="1">The sequence shown here is derived from an EMBL/GenBank/DDBJ whole genome shotgun (WGS) entry which is preliminary data.</text>
</comment>
<reference evidence="1 2" key="1">
    <citation type="journal article" date="2022" name="Nat. Plants">
        <title>Genomes of leafy and leafless Platanthera orchids illuminate the evolution of mycoheterotrophy.</title>
        <authorList>
            <person name="Li M.H."/>
            <person name="Liu K.W."/>
            <person name="Li Z."/>
            <person name="Lu H.C."/>
            <person name="Ye Q.L."/>
            <person name="Zhang D."/>
            <person name="Wang J.Y."/>
            <person name="Li Y.F."/>
            <person name="Zhong Z.M."/>
            <person name="Liu X."/>
            <person name="Yu X."/>
            <person name="Liu D.K."/>
            <person name="Tu X.D."/>
            <person name="Liu B."/>
            <person name="Hao Y."/>
            <person name="Liao X.Y."/>
            <person name="Jiang Y.T."/>
            <person name="Sun W.H."/>
            <person name="Chen J."/>
            <person name="Chen Y.Q."/>
            <person name="Ai Y."/>
            <person name="Zhai J.W."/>
            <person name="Wu S.S."/>
            <person name="Zhou Z."/>
            <person name="Hsiao Y.Y."/>
            <person name="Wu W.L."/>
            <person name="Chen Y.Y."/>
            <person name="Lin Y.F."/>
            <person name="Hsu J.L."/>
            <person name="Li C.Y."/>
            <person name="Wang Z.W."/>
            <person name="Zhao X."/>
            <person name="Zhong W.Y."/>
            <person name="Ma X.K."/>
            <person name="Ma L."/>
            <person name="Huang J."/>
            <person name="Chen G.Z."/>
            <person name="Huang M.Z."/>
            <person name="Huang L."/>
            <person name="Peng D.H."/>
            <person name="Luo Y.B."/>
            <person name="Zou S.Q."/>
            <person name="Chen S.P."/>
            <person name="Lan S."/>
            <person name="Tsai W.C."/>
            <person name="Van de Peer Y."/>
            <person name="Liu Z.J."/>
        </authorList>
    </citation>
    <scope>NUCLEOTIDE SEQUENCE [LARGE SCALE GENOMIC DNA]</scope>
    <source>
        <strain evidence="1">Lor287</strain>
    </source>
</reference>
<organism evidence="1 2">
    <name type="scientific">Platanthera zijinensis</name>
    <dbReference type="NCBI Taxonomy" id="2320716"/>
    <lineage>
        <taxon>Eukaryota</taxon>
        <taxon>Viridiplantae</taxon>
        <taxon>Streptophyta</taxon>
        <taxon>Embryophyta</taxon>
        <taxon>Tracheophyta</taxon>
        <taxon>Spermatophyta</taxon>
        <taxon>Magnoliopsida</taxon>
        <taxon>Liliopsida</taxon>
        <taxon>Asparagales</taxon>
        <taxon>Orchidaceae</taxon>
        <taxon>Orchidoideae</taxon>
        <taxon>Orchideae</taxon>
        <taxon>Orchidinae</taxon>
        <taxon>Platanthera</taxon>
    </lineage>
</organism>
<dbReference type="Proteomes" id="UP001418222">
    <property type="component" value="Unassembled WGS sequence"/>
</dbReference>
<protein>
    <submittedName>
        <fullName evidence="1">Uncharacterized protein</fullName>
    </submittedName>
</protein>
<evidence type="ECO:0000313" key="2">
    <source>
        <dbReference type="Proteomes" id="UP001418222"/>
    </source>
</evidence>
<keyword evidence="2" id="KW-1185">Reference proteome</keyword>
<name>A0AAP0C1V2_9ASPA</name>
<accession>A0AAP0C1V2</accession>
<proteinExistence type="predicted"/>
<gene>
    <name evidence="1" type="ORF">KSP39_PZI001089</name>
</gene>